<accession>A0A257LW36</accession>
<protein>
    <submittedName>
        <fullName evidence="1">GTP-binding protein</fullName>
    </submittedName>
</protein>
<sequence>MEPKAKLFVGLIGKDEAIWGPVERKTELIPFDFSDYYEKEMGAPLHRQWVSFKTLINPADLPELKLKAIELEQRMAKEPSKRQVNIDPGYVTETQLVLASTKRAPHRIYMGKGIFVELTMLYSGGGFKPFRWTYIDYQKYDFFFNLIRRDLLAQIRDEG</sequence>
<dbReference type="AlphaFoldDB" id="A0A257LW36"/>
<dbReference type="InterPro" id="IPR025529">
    <property type="entry name" value="DUF4416"/>
</dbReference>
<gene>
    <name evidence="1" type="ORF">CGW93_03130</name>
</gene>
<dbReference type="Pfam" id="PF14385">
    <property type="entry name" value="DUF4416"/>
    <property type="match status" value="1"/>
</dbReference>
<dbReference type="EMBL" id="NMUJ01000033">
    <property type="protein sequence ID" value="OYV02971.1"/>
    <property type="molecule type" value="Genomic_DNA"/>
</dbReference>
<name>A0A257LW36_UNCW3</name>
<organism evidence="1 2">
    <name type="scientific">candidate division WOR-3 bacterium 4484_18</name>
    <dbReference type="NCBI Taxonomy" id="2020626"/>
    <lineage>
        <taxon>Bacteria</taxon>
        <taxon>Bacteria division WOR-3</taxon>
    </lineage>
</organism>
<reference evidence="2" key="1">
    <citation type="submission" date="2017-07" db="EMBL/GenBank/DDBJ databases">
        <title>Novel pathways for hydrocarbon cycling and metabolic interdependencies in hydrothermal sediment communities.</title>
        <authorList>
            <person name="Dombrowski N."/>
            <person name="Seitz K."/>
            <person name="Teske A."/>
            <person name="Baker B."/>
        </authorList>
    </citation>
    <scope>NUCLEOTIDE SEQUENCE [LARGE SCALE GENOMIC DNA]</scope>
</reference>
<dbReference type="Proteomes" id="UP000216312">
    <property type="component" value="Unassembled WGS sequence"/>
</dbReference>
<evidence type="ECO:0000313" key="1">
    <source>
        <dbReference type="EMBL" id="OYV02971.1"/>
    </source>
</evidence>
<comment type="caution">
    <text evidence="1">The sequence shown here is derived from an EMBL/GenBank/DDBJ whole genome shotgun (WGS) entry which is preliminary data.</text>
</comment>
<evidence type="ECO:0000313" key="2">
    <source>
        <dbReference type="Proteomes" id="UP000216312"/>
    </source>
</evidence>
<proteinExistence type="predicted"/>